<name>A0A819N056_9BILA</name>
<dbReference type="Proteomes" id="UP000663836">
    <property type="component" value="Unassembled WGS sequence"/>
</dbReference>
<accession>A0A819N056</accession>
<comment type="caution">
    <text evidence="1">The sequence shown here is derived from an EMBL/GenBank/DDBJ whole genome shotgun (WGS) entry which is preliminary data.</text>
</comment>
<protein>
    <submittedName>
        <fullName evidence="1">Uncharacterized protein</fullName>
    </submittedName>
</protein>
<reference evidence="1" key="1">
    <citation type="submission" date="2021-02" db="EMBL/GenBank/DDBJ databases">
        <authorList>
            <person name="Nowell W R."/>
        </authorList>
    </citation>
    <scope>NUCLEOTIDE SEQUENCE</scope>
</reference>
<dbReference type="EMBL" id="CAJOBD010004249">
    <property type="protein sequence ID" value="CAF3986851.1"/>
    <property type="molecule type" value="Genomic_DNA"/>
</dbReference>
<evidence type="ECO:0000313" key="2">
    <source>
        <dbReference type="Proteomes" id="UP000663836"/>
    </source>
</evidence>
<proteinExistence type="predicted"/>
<organism evidence="1 2">
    <name type="scientific">Rotaria sordida</name>
    <dbReference type="NCBI Taxonomy" id="392033"/>
    <lineage>
        <taxon>Eukaryota</taxon>
        <taxon>Metazoa</taxon>
        <taxon>Spiralia</taxon>
        <taxon>Gnathifera</taxon>
        <taxon>Rotifera</taxon>
        <taxon>Eurotatoria</taxon>
        <taxon>Bdelloidea</taxon>
        <taxon>Philodinida</taxon>
        <taxon>Philodinidae</taxon>
        <taxon>Rotaria</taxon>
    </lineage>
</organism>
<sequence>MIKSTIAELQHEFDKRLKRYTGTNEVSDLWLP</sequence>
<gene>
    <name evidence="1" type="ORF">JBS370_LOCUS25495</name>
</gene>
<evidence type="ECO:0000313" key="1">
    <source>
        <dbReference type="EMBL" id="CAF3986851.1"/>
    </source>
</evidence>
<feature type="non-terminal residue" evidence="1">
    <location>
        <position position="32"/>
    </location>
</feature>
<dbReference type="AlphaFoldDB" id="A0A819N056"/>